<sequence length="208" mass="21608">MTLNTATSAPTIMPPSLILFGRDERHRPHASRFAVGDKADAERAAGLMGMHVFEISDDTHHSLAAGLPQGRLFGSGKAFVPFVKAEVFDRLVAAAGLPDVAPPVSASGKAASTPPSSGGGASGAAGAGGPGGRFKAPADWPGIERGCLVLACAGPQEGWFEAIIMYTKADDAFELQWRDWPDDPLITRHRSELGLLPPCAVQGVKQGA</sequence>
<reference evidence="2" key="1">
    <citation type="journal article" date="2016" name="Front. Microbiol.">
        <title>Genome Sequence of the Piezophilic, Mesophilic Sulfate-Reducing Bacterium Desulfovibrio indicus J2T.</title>
        <authorList>
            <person name="Cao J."/>
            <person name="Maignien L."/>
            <person name="Shao Z."/>
            <person name="Alain K."/>
            <person name="Jebbar M."/>
        </authorList>
    </citation>
    <scope>NUCLEOTIDE SEQUENCE</scope>
    <source>
        <strain evidence="2">DSM 21893</strain>
    </source>
</reference>
<dbReference type="AlphaFoldDB" id="A0AAV4Z8S9"/>
<accession>A0AAV4Z8S9</accession>
<feature type="compositionally biased region" description="Low complexity" evidence="1">
    <location>
        <begin position="105"/>
        <end position="116"/>
    </location>
</feature>
<evidence type="ECO:0000313" key="2">
    <source>
        <dbReference type="EMBL" id="GJD40335.1"/>
    </source>
</evidence>
<organism evidence="2 3">
    <name type="scientific">Methylobacterium bullatum</name>
    <dbReference type="NCBI Taxonomy" id="570505"/>
    <lineage>
        <taxon>Bacteria</taxon>
        <taxon>Pseudomonadati</taxon>
        <taxon>Pseudomonadota</taxon>
        <taxon>Alphaproteobacteria</taxon>
        <taxon>Hyphomicrobiales</taxon>
        <taxon>Methylobacteriaceae</taxon>
        <taxon>Methylobacterium</taxon>
    </lineage>
</organism>
<proteinExistence type="predicted"/>
<feature type="compositionally biased region" description="Gly residues" evidence="1">
    <location>
        <begin position="117"/>
        <end position="132"/>
    </location>
</feature>
<evidence type="ECO:0000256" key="1">
    <source>
        <dbReference type="SAM" id="MobiDB-lite"/>
    </source>
</evidence>
<dbReference type="EMBL" id="BPQF01000014">
    <property type="protein sequence ID" value="GJD40335.1"/>
    <property type="molecule type" value="Genomic_DNA"/>
</dbReference>
<dbReference type="RefSeq" id="WP_192215528.1">
    <property type="nucleotide sequence ID" value="NZ_BPQF01000014.1"/>
</dbReference>
<protein>
    <submittedName>
        <fullName evidence="2">Uncharacterized protein</fullName>
    </submittedName>
</protein>
<comment type="caution">
    <text evidence="2">The sequence shown here is derived from an EMBL/GenBank/DDBJ whole genome shotgun (WGS) entry which is preliminary data.</text>
</comment>
<keyword evidence="3" id="KW-1185">Reference proteome</keyword>
<name>A0AAV4Z8S9_9HYPH</name>
<dbReference type="Proteomes" id="UP001055307">
    <property type="component" value="Unassembled WGS sequence"/>
</dbReference>
<gene>
    <name evidence="2" type="ORF">OICFNHDK_2804</name>
</gene>
<evidence type="ECO:0000313" key="3">
    <source>
        <dbReference type="Proteomes" id="UP001055307"/>
    </source>
</evidence>
<feature type="region of interest" description="Disordered" evidence="1">
    <location>
        <begin position="103"/>
        <end position="136"/>
    </location>
</feature>
<reference evidence="2" key="2">
    <citation type="submission" date="2021-08" db="EMBL/GenBank/DDBJ databases">
        <authorList>
            <person name="Tani A."/>
            <person name="Ola A."/>
            <person name="Ogura Y."/>
            <person name="Katsura K."/>
            <person name="Hayashi T."/>
        </authorList>
    </citation>
    <scope>NUCLEOTIDE SEQUENCE</scope>
    <source>
        <strain evidence="2">DSM 21893</strain>
    </source>
</reference>